<evidence type="ECO:0000256" key="3">
    <source>
        <dbReference type="ARBA" id="ARBA00012737"/>
    </source>
</evidence>
<dbReference type="InterPro" id="IPR006426">
    <property type="entry name" value="Asn_synth_AEB"/>
</dbReference>
<dbReference type="RefSeq" id="WP_059633955.1">
    <property type="nucleotide sequence ID" value="NZ_LOTK01000044.1"/>
</dbReference>
<dbReference type="InterPro" id="IPR001962">
    <property type="entry name" value="Asn_synthase"/>
</dbReference>
<dbReference type="Gene3D" id="3.60.20.10">
    <property type="entry name" value="Glutamine Phosphoribosylpyrophosphate, subunit 1, domain 1"/>
    <property type="match status" value="1"/>
</dbReference>
<organism evidence="9 10">
    <name type="scientific">Burkholderia ubonensis</name>
    <dbReference type="NCBI Taxonomy" id="101571"/>
    <lineage>
        <taxon>Bacteria</taxon>
        <taxon>Pseudomonadati</taxon>
        <taxon>Pseudomonadota</taxon>
        <taxon>Betaproteobacteria</taxon>
        <taxon>Burkholderiales</taxon>
        <taxon>Burkholderiaceae</taxon>
        <taxon>Burkholderia</taxon>
        <taxon>Burkholderia cepacia complex</taxon>
    </lineage>
</organism>
<dbReference type="PIRSF" id="PIRSF001589">
    <property type="entry name" value="Asn_synthetase_glu-h"/>
    <property type="match status" value="1"/>
</dbReference>
<dbReference type="PANTHER" id="PTHR43284">
    <property type="entry name" value="ASPARAGINE SYNTHETASE (GLUTAMINE-HYDROLYZING)"/>
    <property type="match status" value="1"/>
</dbReference>
<dbReference type="GO" id="GO:0006529">
    <property type="term" value="P:asparagine biosynthetic process"/>
    <property type="evidence" value="ECO:0007669"/>
    <property type="project" value="InterPro"/>
</dbReference>
<comment type="similarity">
    <text evidence="2">Belongs to the asparagine synthetase family.</text>
</comment>
<proteinExistence type="inferred from homology"/>
<evidence type="ECO:0000259" key="8">
    <source>
        <dbReference type="PROSITE" id="PS51278"/>
    </source>
</evidence>
<feature type="site" description="Important for beta-aspartyl-AMP intermediate formation" evidence="7">
    <location>
        <position position="385"/>
    </location>
</feature>
<evidence type="ECO:0000313" key="9">
    <source>
        <dbReference type="EMBL" id="KUZ89732.1"/>
    </source>
</evidence>
<dbReference type="CDD" id="cd01991">
    <property type="entry name" value="Asn_synthase_B_C"/>
    <property type="match status" value="1"/>
</dbReference>
<evidence type="ECO:0000256" key="6">
    <source>
        <dbReference type="ARBA" id="ARBA00048741"/>
    </source>
</evidence>
<gene>
    <name evidence="9" type="ORF">WI38_16415</name>
</gene>
<keyword evidence="5" id="KW-0067">ATP-binding</keyword>
<sequence length="620" mass="69252">MSAIVFAWNEKPSINGITTENYVRNALSGMTGRAPGTVDVAAHGRHACVGFRKSRPLAKGPWRSAGIASRTRNGRQVSLAVSGFIDNAHEISGRLGLHDGHDARSVADLLIDLYLAFGRDFVSDVGGSFAIVIHDDLRDETLLLRDRFGIEPFYFWIGENGAKLIAASEPKAIIEDREFRRVFDESAITDLLNSTSRIPGTTVYKNLNEVRPAEILTIRQGYLYSARYWSLPLSFGRAPAPEEASRALSQLLQQAVSRRVDVSRETQAFLLSGGLDSSAICTLANKIVPNAEGLRTFSFSYPEDEANFQADALHITSDSPYVEVMARFLGSRHENIAITQVDFRNALEETVHARDLPGVGDLDVTLLQLFKGLRSRGYTEAFSGEGSDDVFGGYPWFHGEAVEPTRSFPWLKGTEASKFLNGGLLKRLDVKDILRERWSAASSEQPYLRSADRFQQHMDRVFYMEITRFLPFLLDRVDRMSAAAGVRVHLPFLDHRLIEYAWSLDYSKIKTAGAMEKGILRKALEDKLPSDITLRKKSGFAVTRNARYLSAIRDYLSEKVIHGDTATREIVDVDVLKSFIEGQAWFDGKFSAPPILPRIVLLDMWIRRYGAEFEPAGSVS</sequence>
<evidence type="ECO:0000256" key="4">
    <source>
        <dbReference type="ARBA" id="ARBA00022741"/>
    </source>
</evidence>
<feature type="domain" description="Glutamine amidotransferase type-2" evidence="8">
    <location>
        <begin position="2"/>
        <end position="221"/>
    </location>
</feature>
<dbReference type="PANTHER" id="PTHR43284:SF1">
    <property type="entry name" value="ASPARAGINE SYNTHETASE"/>
    <property type="match status" value="1"/>
</dbReference>
<dbReference type="Gene3D" id="3.40.50.620">
    <property type="entry name" value="HUPs"/>
    <property type="match status" value="1"/>
</dbReference>
<dbReference type="SUPFAM" id="SSF56235">
    <property type="entry name" value="N-terminal nucleophile aminohydrolases (Ntn hydrolases)"/>
    <property type="match status" value="1"/>
</dbReference>
<evidence type="ECO:0000313" key="10">
    <source>
        <dbReference type="Proteomes" id="UP000065521"/>
    </source>
</evidence>
<accession>A0A102K643</accession>
<name>A0A102K643_9BURK</name>
<dbReference type="Proteomes" id="UP000065521">
    <property type="component" value="Unassembled WGS sequence"/>
</dbReference>
<dbReference type="PROSITE" id="PS51278">
    <property type="entry name" value="GATASE_TYPE_2"/>
    <property type="match status" value="1"/>
</dbReference>
<comment type="caution">
    <text evidence="9">The sequence shown here is derived from an EMBL/GenBank/DDBJ whole genome shotgun (WGS) entry which is preliminary data.</text>
</comment>
<reference evidence="9 10" key="1">
    <citation type="submission" date="2015-11" db="EMBL/GenBank/DDBJ databases">
        <title>Expanding the genomic diversity of Burkholderia species for the development of highly accurate diagnostics.</title>
        <authorList>
            <person name="Sahl J."/>
            <person name="Keim P."/>
            <person name="Wagner D."/>
        </authorList>
    </citation>
    <scope>NUCLEOTIDE SEQUENCE [LARGE SCALE GENOMIC DNA]</scope>
    <source>
        <strain evidence="9 10">RF32-BP4</strain>
    </source>
</reference>
<dbReference type="GO" id="GO:0004066">
    <property type="term" value="F:asparagine synthase (glutamine-hydrolyzing) activity"/>
    <property type="evidence" value="ECO:0007669"/>
    <property type="project" value="UniProtKB-EC"/>
</dbReference>
<dbReference type="InterPro" id="IPR029055">
    <property type="entry name" value="Ntn_hydrolases_N"/>
</dbReference>
<dbReference type="SUPFAM" id="SSF52402">
    <property type="entry name" value="Adenine nucleotide alpha hydrolases-like"/>
    <property type="match status" value="1"/>
</dbReference>
<dbReference type="GO" id="GO:0005524">
    <property type="term" value="F:ATP binding"/>
    <property type="evidence" value="ECO:0007669"/>
    <property type="project" value="UniProtKB-KW"/>
</dbReference>
<dbReference type="InterPro" id="IPR017932">
    <property type="entry name" value="GATase_2_dom"/>
</dbReference>
<comment type="catalytic activity">
    <reaction evidence="6">
        <text>L-aspartate + L-glutamine + ATP + H2O = L-asparagine + L-glutamate + AMP + diphosphate + H(+)</text>
        <dbReference type="Rhea" id="RHEA:12228"/>
        <dbReference type="ChEBI" id="CHEBI:15377"/>
        <dbReference type="ChEBI" id="CHEBI:15378"/>
        <dbReference type="ChEBI" id="CHEBI:29985"/>
        <dbReference type="ChEBI" id="CHEBI:29991"/>
        <dbReference type="ChEBI" id="CHEBI:30616"/>
        <dbReference type="ChEBI" id="CHEBI:33019"/>
        <dbReference type="ChEBI" id="CHEBI:58048"/>
        <dbReference type="ChEBI" id="CHEBI:58359"/>
        <dbReference type="ChEBI" id="CHEBI:456215"/>
        <dbReference type="EC" id="6.3.5.4"/>
    </reaction>
</comment>
<evidence type="ECO:0000256" key="2">
    <source>
        <dbReference type="ARBA" id="ARBA00005752"/>
    </source>
</evidence>
<dbReference type="InterPro" id="IPR014729">
    <property type="entry name" value="Rossmann-like_a/b/a_fold"/>
</dbReference>
<protein>
    <recommendedName>
        <fullName evidence="3">asparagine synthase (glutamine-hydrolyzing)</fullName>
        <ecNumber evidence="3">6.3.5.4</ecNumber>
    </recommendedName>
</protein>
<dbReference type="AlphaFoldDB" id="A0A102K643"/>
<evidence type="ECO:0000256" key="7">
    <source>
        <dbReference type="PIRSR" id="PIRSR001589-3"/>
    </source>
</evidence>
<dbReference type="GO" id="GO:0005829">
    <property type="term" value="C:cytosol"/>
    <property type="evidence" value="ECO:0007669"/>
    <property type="project" value="TreeGrafter"/>
</dbReference>
<evidence type="ECO:0000256" key="1">
    <source>
        <dbReference type="ARBA" id="ARBA00005187"/>
    </source>
</evidence>
<dbReference type="EC" id="6.3.5.4" evidence="3"/>
<comment type="pathway">
    <text evidence="1">Amino-acid biosynthesis; L-asparagine biosynthesis; L-asparagine from L-aspartate (L-Gln route): step 1/1.</text>
</comment>
<dbReference type="EMBL" id="LOTN01000034">
    <property type="protein sequence ID" value="KUZ89732.1"/>
    <property type="molecule type" value="Genomic_DNA"/>
</dbReference>
<keyword evidence="4" id="KW-0547">Nucleotide-binding</keyword>
<dbReference type="InterPro" id="IPR051786">
    <property type="entry name" value="ASN_synthetase/amidase"/>
</dbReference>
<dbReference type="Pfam" id="PF13537">
    <property type="entry name" value="GATase_7"/>
    <property type="match status" value="1"/>
</dbReference>
<evidence type="ECO:0000256" key="5">
    <source>
        <dbReference type="ARBA" id="ARBA00022840"/>
    </source>
</evidence>
<dbReference type="Pfam" id="PF00733">
    <property type="entry name" value="Asn_synthase"/>
    <property type="match status" value="1"/>
</dbReference>